<organism evidence="1 2">
    <name type="scientific">Porites evermanni</name>
    <dbReference type="NCBI Taxonomy" id="104178"/>
    <lineage>
        <taxon>Eukaryota</taxon>
        <taxon>Metazoa</taxon>
        <taxon>Cnidaria</taxon>
        <taxon>Anthozoa</taxon>
        <taxon>Hexacorallia</taxon>
        <taxon>Scleractinia</taxon>
        <taxon>Fungiina</taxon>
        <taxon>Poritidae</taxon>
        <taxon>Porites</taxon>
    </lineage>
</organism>
<evidence type="ECO:0000313" key="2">
    <source>
        <dbReference type="Proteomes" id="UP001159427"/>
    </source>
</evidence>
<sequence>LLQNKAAKIILNRSLYSSATDALVTLTEQRGDVHDCNTRNRDMLRLSLSTKNWGNRVCYHYLKDWNNLD</sequence>
<feature type="non-terminal residue" evidence="1">
    <location>
        <position position="69"/>
    </location>
</feature>
<feature type="non-terminal residue" evidence="1">
    <location>
        <position position="1"/>
    </location>
</feature>
<protein>
    <submittedName>
        <fullName evidence="1">Uncharacterized protein</fullName>
    </submittedName>
</protein>
<name>A0ABN8M2H2_9CNID</name>
<evidence type="ECO:0000313" key="1">
    <source>
        <dbReference type="EMBL" id="CAH3022292.1"/>
    </source>
</evidence>
<proteinExistence type="predicted"/>
<keyword evidence="2" id="KW-1185">Reference proteome</keyword>
<comment type="caution">
    <text evidence="1">The sequence shown here is derived from an EMBL/GenBank/DDBJ whole genome shotgun (WGS) entry which is preliminary data.</text>
</comment>
<reference evidence="1 2" key="1">
    <citation type="submission" date="2022-05" db="EMBL/GenBank/DDBJ databases">
        <authorList>
            <consortium name="Genoscope - CEA"/>
            <person name="William W."/>
        </authorList>
    </citation>
    <scope>NUCLEOTIDE SEQUENCE [LARGE SCALE GENOMIC DNA]</scope>
</reference>
<dbReference type="Proteomes" id="UP001159427">
    <property type="component" value="Unassembled WGS sequence"/>
</dbReference>
<dbReference type="EMBL" id="CALNXI010000213">
    <property type="protein sequence ID" value="CAH3022292.1"/>
    <property type="molecule type" value="Genomic_DNA"/>
</dbReference>
<accession>A0ABN8M2H2</accession>
<gene>
    <name evidence="1" type="ORF">PEVE_00014865</name>
</gene>